<dbReference type="AlphaFoldDB" id="X6NH17"/>
<dbReference type="PANTHER" id="PTHR12302:SF2">
    <property type="entry name" value="STAPHYLOCOCCAL NUCLEASE DOMAIN-CONTAINING PROTEIN 1"/>
    <property type="match status" value="1"/>
</dbReference>
<dbReference type="SMART" id="SM00333">
    <property type="entry name" value="TUDOR"/>
    <property type="match status" value="1"/>
</dbReference>
<dbReference type="Pfam" id="PF00567">
    <property type="entry name" value="TUDOR"/>
    <property type="match status" value="1"/>
</dbReference>
<dbReference type="GO" id="GO:0005634">
    <property type="term" value="C:nucleus"/>
    <property type="evidence" value="ECO:0007669"/>
    <property type="project" value="TreeGrafter"/>
</dbReference>
<proteinExistence type="predicted"/>
<keyword evidence="1" id="KW-1133">Transmembrane helix</keyword>
<dbReference type="EMBL" id="ASPP01008657">
    <property type="protein sequence ID" value="ETO25276.1"/>
    <property type="molecule type" value="Genomic_DNA"/>
</dbReference>
<dbReference type="SUPFAM" id="SSF50199">
    <property type="entry name" value="Staphylococcal nuclease"/>
    <property type="match status" value="3"/>
</dbReference>
<evidence type="ECO:0000313" key="3">
    <source>
        <dbReference type="EMBL" id="ETO25276.1"/>
    </source>
</evidence>
<feature type="transmembrane region" description="Helical" evidence="1">
    <location>
        <begin position="12"/>
        <end position="31"/>
    </location>
</feature>
<protein>
    <submittedName>
        <fullName evidence="3">Tudor domain-containing protein</fullName>
    </submittedName>
</protein>
<keyword evidence="4" id="KW-1185">Reference proteome</keyword>
<gene>
    <name evidence="3" type="ORF">RFI_11860</name>
</gene>
<dbReference type="InterPro" id="IPR016071">
    <property type="entry name" value="Staphylococal_nuclease_OB-fold"/>
</dbReference>
<reference evidence="3 4" key="1">
    <citation type="journal article" date="2013" name="Curr. Biol.">
        <title>The Genome of the Foraminiferan Reticulomyxa filosa.</title>
        <authorList>
            <person name="Glockner G."/>
            <person name="Hulsmann N."/>
            <person name="Schleicher M."/>
            <person name="Noegel A.A."/>
            <person name="Eichinger L."/>
            <person name="Gallinger C."/>
            <person name="Pawlowski J."/>
            <person name="Sierra R."/>
            <person name="Euteneuer U."/>
            <person name="Pillet L."/>
            <person name="Moustafa A."/>
            <person name="Platzer M."/>
            <person name="Groth M."/>
            <person name="Szafranski K."/>
            <person name="Schliwa M."/>
        </authorList>
    </citation>
    <scope>NUCLEOTIDE SEQUENCE [LARGE SCALE GENOMIC DNA]</scope>
</reference>
<comment type="caution">
    <text evidence="3">The sequence shown here is derived from an EMBL/GenBank/DDBJ whole genome shotgun (WGS) entry which is preliminary data.</text>
</comment>
<evidence type="ECO:0000256" key="1">
    <source>
        <dbReference type="SAM" id="Phobius"/>
    </source>
</evidence>
<dbReference type="Gene3D" id="2.40.50.90">
    <property type="match status" value="3"/>
</dbReference>
<evidence type="ECO:0000259" key="2">
    <source>
        <dbReference type="PROSITE" id="PS50304"/>
    </source>
</evidence>
<dbReference type="GO" id="GO:0005829">
    <property type="term" value="C:cytosol"/>
    <property type="evidence" value="ECO:0007669"/>
    <property type="project" value="TreeGrafter"/>
</dbReference>
<dbReference type="GO" id="GO:0003723">
    <property type="term" value="F:RNA binding"/>
    <property type="evidence" value="ECO:0007669"/>
    <property type="project" value="TreeGrafter"/>
</dbReference>
<evidence type="ECO:0000313" key="4">
    <source>
        <dbReference type="Proteomes" id="UP000023152"/>
    </source>
</evidence>
<dbReference type="PROSITE" id="PS50304">
    <property type="entry name" value="TUDOR"/>
    <property type="match status" value="1"/>
</dbReference>
<dbReference type="GO" id="GO:0006402">
    <property type="term" value="P:mRNA catabolic process"/>
    <property type="evidence" value="ECO:0007669"/>
    <property type="project" value="TreeGrafter"/>
</dbReference>
<dbReference type="Proteomes" id="UP000023152">
    <property type="component" value="Unassembled WGS sequence"/>
</dbReference>
<dbReference type="Gene3D" id="2.30.30.140">
    <property type="match status" value="1"/>
</dbReference>
<dbReference type="Pfam" id="PF00565">
    <property type="entry name" value="SNase"/>
    <property type="match status" value="2"/>
</dbReference>
<dbReference type="InterPro" id="IPR002999">
    <property type="entry name" value="Tudor"/>
</dbReference>
<keyword evidence="1" id="KW-0472">Membrane</keyword>
<name>X6NH17_RETFI</name>
<sequence length="496" mass="56271">MYPKTTSSYPMLFLYFIYRNVAVGLVSAGLAEVIPHRSDEPKSVAYLELQKAQEKAKKAKKGIHGKEVPEEIVDYSLGLGDISPSVMIQLQNFLKNQKRRGVVDYVLSGQRLKVYLPERNCIIPVNLQHIQCDAYHAVIPKYQTKTGADALKYTNQRLFQKDIELEVAEFVDQNNRNPIWIGKVWVDGKDVALELLEQGLARIFVPPSFLNRGGRSKASGIPDAYAEAEAVAKKKNWTQEREEEKKKNDLTGHEKTVTVCHVDSAVRFWVNVDGSSELEKLEAEMARVPRQNPGTIRPGKIVAALYDGLYCRAKVLKPNPKDPSQWHVLFVDYGNRTWISHKDMTSLPQKLSLGQWPPLAHSCQLAALRAPSFNTVHFNISGEKFAELALPSAPKSENEKSLAKELKIKVILDDYGKKWYVILLDQNTNINEYLVKSGYARFDQKAKETPQELLRLEDAFTKEYLRTVQKLNEEALQARIGLWEIGDASTDEEDLF</sequence>
<dbReference type="InterPro" id="IPR035437">
    <property type="entry name" value="SNase_OB-fold_sf"/>
</dbReference>
<feature type="domain" description="Tudor" evidence="2">
    <location>
        <begin position="295"/>
        <end position="354"/>
    </location>
</feature>
<dbReference type="SMART" id="SM00318">
    <property type="entry name" value="SNc"/>
    <property type="match status" value="1"/>
</dbReference>
<dbReference type="OrthoDB" id="10023235at2759"/>
<dbReference type="SUPFAM" id="SSF63748">
    <property type="entry name" value="Tudor/PWWP/MBT"/>
    <property type="match status" value="1"/>
</dbReference>
<organism evidence="3 4">
    <name type="scientific">Reticulomyxa filosa</name>
    <dbReference type="NCBI Taxonomy" id="46433"/>
    <lineage>
        <taxon>Eukaryota</taxon>
        <taxon>Sar</taxon>
        <taxon>Rhizaria</taxon>
        <taxon>Retaria</taxon>
        <taxon>Foraminifera</taxon>
        <taxon>Monothalamids</taxon>
        <taxon>Reticulomyxidae</taxon>
        <taxon>Reticulomyxa</taxon>
    </lineage>
</organism>
<dbReference type="GO" id="GO:0004518">
    <property type="term" value="F:nuclease activity"/>
    <property type="evidence" value="ECO:0007669"/>
    <property type="project" value="TreeGrafter"/>
</dbReference>
<keyword evidence="1" id="KW-0812">Transmembrane</keyword>
<dbReference type="PANTHER" id="PTHR12302">
    <property type="entry name" value="EBNA2 BINDING PROTEIN P100"/>
    <property type="match status" value="1"/>
</dbReference>
<dbReference type="CDD" id="cd20379">
    <property type="entry name" value="Tudor_dTUD-like"/>
    <property type="match status" value="1"/>
</dbReference>
<accession>X6NH17</accession>